<name>F4T2U6_ECOLX</name>
<reference evidence="1 2" key="1">
    <citation type="submission" date="2010-01" db="EMBL/GenBank/DDBJ databases">
        <title>The Genome Sequence of Escherichia coli M605.</title>
        <authorList>
            <consortium name="The Broad Institute Genome Sequencing Platform"/>
            <consortium name="The Broad Institute Genome Sequencing Center for Infectious Disease"/>
            <person name="Feldgarden M."/>
            <person name="Gordon D.M."/>
            <person name="Johnson J.R."/>
            <person name="Johnston B.D."/>
            <person name="Young S."/>
            <person name="Zeng Q."/>
            <person name="Koehrsen M."/>
            <person name="Alvarado L."/>
            <person name="Berlin A.M."/>
            <person name="Borenstein D."/>
            <person name="Chapman S.B."/>
            <person name="Chen Z."/>
            <person name="Engels R."/>
            <person name="Freedman E."/>
            <person name="Gellesch M."/>
            <person name="Goldberg J."/>
            <person name="Griggs A."/>
            <person name="Gujja S."/>
            <person name="Heilman E.R."/>
            <person name="Heiman D.I."/>
            <person name="Hepburn T.A."/>
            <person name="Howarth C."/>
            <person name="Jen D."/>
            <person name="Larson L."/>
            <person name="Lewis B."/>
            <person name="Mehta T."/>
            <person name="Park D."/>
            <person name="Pearson M."/>
            <person name="Richards J."/>
            <person name="Roberts A."/>
            <person name="Saif S."/>
            <person name="Shea T.D."/>
            <person name="Shenoy N."/>
            <person name="Sisk P."/>
            <person name="Stolte C."/>
            <person name="Sykes S.N."/>
            <person name="Walk T."/>
            <person name="White J."/>
            <person name="Yandava C."/>
            <person name="Haas B."/>
            <person name="Henn M.R."/>
            <person name="Nusbaum C."/>
            <person name="Birren B."/>
        </authorList>
    </citation>
    <scope>NUCLEOTIDE SEQUENCE [LARGE SCALE GENOMIC DNA]</scope>
    <source>
        <strain evidence="1 2">M605</strain>
    </source>
</reference>
<organism evidence="1 2">
    <name type="scientific">Escherichia coli M605</name>
    <dbReference type="NCBI Taxonomy" id="656417"/>
    <lineage>
        <taxon>Bacteria</taxon>
        <taxon>Pseudomonadati</taxon>
        <taxon>Pseudomonadota</taxon>
        <taxon>Gammaproteobacteria</taxon>
        <taxon>Enterobacterales</taxon>
        <taxon>Enterobacteriaceae</taxon>
        <taxon>Escherichia</taxon>
    </lineage>
</organism>
<dbReference type="EMBL" id="GL883916">
    <property type="protein sequence ID" value="EGI14613.1"/>
    <property type="molecule type" value="Genomic_DNA"/>
</dbReference>
<protein>
    <submittedName>
        <fullName evidence="1">Uncharacterized protein</fullName>
    </submittedName>
</protein>
<evidence type="ECO:0000313" key="1">
    <source>
        <dbReference type="EMBL" id="EGI14613.1"/>
    </source>
</evidence>
<proteinExistence type="predicted"/>
<gene>
    <name evidence="1" type="ORF">ECIG_01559</name>
</gene>
<accession>F4T2U6</accession>
<sequence>MVLIISGNECGIKSGRIVFLLYLFFRRLLLNRKITMVIISG</sequence>
<dbReference type="HOGENOM" id="CLU_3167402_0_0_6"/>
<evidence type="ECO:0000313" key="2">
    <source>
        <dbReference type="Proteomes" id="UP000004710"/>
    </source>
</evidence>
<dbReference type="Proteomes" id="UP000004710">
    <property type="component" value="Unassembled WGS sequence"/>
</dbReference>
<dbReference type="AlphaFoldDB" id="F4T2U6"/>